<evidence type="ECO:0000256" key="1">
    <source>
        <dbReference type="SAM" id="SignalP"/>
    </source>
</evidence>
<feature type="signal peptide" evidence="1">
    <location>
        <begin position="1"/>
        <end position="19"/>
    </location>
</feature>
<organism evidence="2">
    <name type="scientific">Roseihalotalea indica</name>
    <dbReference type="NCBI Taxonomy" id="2867963"/>
    <lineage>
        <taxon>Bacteria</taxon>
        <taxon>Pseudomonadati</taxon>
        <taxon>Bacteroidota</taxon>
        <taxon>Cytophagia</taxon>
        <taxon>Cytophagales</taxon>
        <taxon>Catalimonadaceae</taxon>
        <taxon>Roseihalotalea</taxon>
    </lineage>
</organism>
<protein>
    <recommendedName>
        <fullName evidence="3">DUF4177 domain-containing protein</fullName>
    </recommendedName>
</protein>
<sequence>MQHLAYFLFFFMISCSVSAQDSVYSMLVIEKTTYAPSSKNKGTSTDYKITRYTGDDAIDLTLESSSTSVNQIIEVLNQLKHEGWDIVSTTKDFYLSPVGNIEELFDRNVTSVASQEYLLVKEQ</sequence>
<reference evidence="2" key="2">
    <citation type="journal article" date="2024" name="Antonie Van Leeuwenhoek">
        <title>Roseihalotalea indica gen. nov., sp. nov., a halophilic Bacteroidetes from mesopelagic Southwest Indian Ocean with higher carbohydrate metabolic potential.</title>
        <authorList>
            <person name="Chen B."/>
            <person name="Zhang M."/>
            <person name="Lin D."/>
            <person name="Ye J."/>
            <person name="Tang K."/>
        </authorList>
    </citation>
    <scope>NUCLEOTIDE SEQUENCE</scope>
    <source>
        <strain evidence="2">TK19036</strain>
    </source>
</reference>
<dbReference type="AlphaFoldDB" id="A0AA49GUN4"/>
<keyword evidence="1" id="KW-0732">Signal</keyword>
<proteinExistence type="predicted"/>
<gene>
    <name evidence="2" type="ORF">K4G66_09745</name>
</gene>
<evidence type="ECO:0000313" key="2">
    <source>
        <dbReference type="EMBL" id="WKN38984.1"/>
    </source>
</evidence>
<feature type="chain" id="PRO_5041452498" description="DUF4177 domain-containing protein" evidence="1">
    <location>
        <begin position="20"/>
        <end position="123"/>
    </location>
</feature>
<reference evidence="2" key="1">
    <citation type="journal article" date="2023" name="Comput. Struct. Biotechnol. J.">
        <title>Discovery of a novel marine Bacteroidetes with a rich repertoire of carbohydrate-active enzymes.</title>
        <authorList>
            <person name="Chen B."/>
            <person name="Liu G."/>
            <person name="Chen Q."/>
            <person name="Wang H."/>
            <person name="Liu L."/>
            <person name="Tang K."/>
        </authorList>
    </citation>
    <scope>NUCLEOTIDE SEQUENCE</scope>
    <source>
        <strain evidence="2">TK19036</strain>
    </source>
</reference>
<dbReference type="EMBL" id="CP120682">
    <property type="protein sequence ID" value="WKN38984.1"/>
    <property type="molecule type" value="Genomic_DNA"/>
</dbReference>
<name>A0AA49GUN4_9BACT</name>
<evidence type="ECO:0008006" key="3">
    <source>
        <dbReference type="Google" id="ProtNLM"/>
    </source>
</evidence>
<accession>A0AA49GUN4</accession>